<evidence type="ECO:0000313" key="1">
    <source>
        <dbReference type="EMBL" id="KAL3657973.1"/>
    </source>
</evidence>
<dbReference type="Proteomes" id="UP001632037">
    <property type="component" value="Unassembled WGS sequence"/>
</dbReference>
<keyword evidence="2" id="KW-1185">Reference proteome</keyword>
<dbReference type="AlphaFoldDB" id="A0ABD3ETY5"/>
<comment type="caution">
    <text evidence="1">The sequence shown here is derived from an EMBL/GenBank/DDBJ whole genome shotgun (WGS) entry which is preliminary data.</text>
</comment>
<gene>
    <name evidence="1" type="ORF">V7S43_017022</name>
</gene>
<protein>
    <submittedName>
        <fullName evidence="1">Uncharacterized protein</fullName>
    </submittedName>
</protein>
<reference evidence="1 2" key="1">
    <citation type="submission" date="2024-09" db="EMBL/GenBank/DDBJ databases">
        <title>Genome sequencing and assembly of Phytophthora oleae, isolate VK10A, causative agent of rot of olive drupes.</title>
        <authorList>
            <person name="Conti Taguali S."/>
            <person name="Riolo M."/>
            <person name="La Spada F."/>
            <person name="Cacciola S.O."/>
            <person name="Dionisio G."/>
        </authorList>
    </citation>
    <scope>NUCLEOTIDE SEQUENCE [LARGE SCALE GENOMIC DNA]</scope>
    <source>
        <strain evidence="1 2">VK10A</strain>
    </source>
</reference>
<sequence>MTAPPAETPFQYHQCDESAFTVGRVMEVTCDEAACALWCMEVGLIDKAKLCPLCNSSMKLSFARKRWRCCRRAQHAEGKKILIGGDGHIVAIDETSLAKKRKYNRGRYYQEY</sequence>
<organism evidence="1 2">
    <name type="scientific">Phytophthora oleae</name>
    <dbReference type="NCBI Taxonomy" id="2107226"/>
    <lineage>
        <taxon>Eukaryota</taxon>
        <taxon>Sar</taxon>
        <taxon>Stramenopiles</taxon>
        <taxon>Oomycota</taxon>
        <taxon>Peronosporomycetes</taxon>
        <taxon>Peronosporales</taxon>
        <taxon>Peronosporaceae</taxon>
        <taxon>Phytophthora</taxon>
    </lineage>
</organism>
<evidence type="ECO:0000313" key="2">
    <source>
        <dbReference type="Proteomes" id="UP001632037"/>
    </source>
</evidence>
<proteinExistence type="predicted"/>
<accession>A0ABD3ETY5</accession>
<name>A0ABD3ETY5_9STRA</name>
<dbReference type="EMBL" id="JBIMZQ010000058">
    <property type="protein sequence ID" value="KAL3657973.1"/>
    <property type="molecule type" value="Genomic_DNA"/>
</dbReference>